<name>A0A1J9QWP0_9EURO</name>
<keyword evidence="3" id="KW-1185">Reference proteome</keyword>
<evidence type="ECO:0000313" key="2">
    <source>
        <dbReference type="EMBL" id="OJD20268.1"/>
    </source>
</evidence>
<dbReference type="PANTHER" id="PTHR43464">
    <property type="entry name" value="METHYLTRANSFERASE"/>
    <property type="match status" value="1"/>
</dbReference>
<reference evidence="2 3" key="1">
    <citation type="submission" date="2015-08" db="EMBL/GenBank/DDBJ databases">
        <title>Emmonsia species relationships and genome sequence.</title>
        <authorList>
            <person name="Cuomo C.A."/>
            <person name="Schwartz I.S."/>
            <person name="Kenyon C."/>
            <person name="De Hoog G.S."/>
            <person name="Govender N.P."/>
            <person name="Botha A."/>
            <person name="Moreno L."/>
            <person name="De Vries M."/>
            <person name="Munoz J.F."/>
            <person name="Stielow J.B."/>
        </authorList>
    </citation>
    <scope>NUCLEOTIDE SEQUENCE [LARGE SCALE GENOMIC DNA]</scope>
    <source>
        <strain evidence="2 3">EI222</strain>
    </source>
</reference>
<dbReference type="InterPro" id="IPR041698">
    <property type="entry name" value="Methyltransf_25"/>
</dbReference>
<dbReference type="PANTHER" id="PTHR43464:SF23">
    <property type="entry name" value="JUVENILE HORMONE ACID O-METHYLTRANSFERASE"/>
    <property type="match status" value="1"/>
</dbReference>
<accession>A0A1J9QWP0</accession>
<dbReference type="Pfam" id="PF13649">
    <property type="entry name" value="Methyltransf_25"/>
    <property type="match status" value="1"/>
</dbReference>
<dbReference type="Proteomes" id="UP000242791">
    <property type="component" value="Unassembled WGS sequence"/>
</dbReference>
<gene>
    <name evidence="2" type="ORF">ACJ73_08401</name>
</gene>
<proteinExistence type="predicted"/>
<evidence type="ECO:0000313" key="3">
    <source>
        <dbReference type="Proteomes" id="UP000242791"/>
    </source>
</evidence>
<sequence length="233" mass="25622">MPILTPSEAEATYNTFAPHYDQSCQYHLCDIKRFTEMANLKPGDNVLDLGCGTGWVAEAAKRAVGDGRVVGIDISARKLAHAGEYLNRSGLGGGQVELVRVISHLRPQQRHSLHLPTASRIKDSTRFWPCGSLVPSVLMLIAQIQILSLWSQCLSPGGSIVIDRHHDKEDTALFGVYQTSLNHVTLRQFWAADERSWIECEVQFRQMVQASGLVCQSVSPSPASTNQVTALPT</sequence>
<protein>
    <recommendedName>
        <fullName evidence="1">Methyltransferase domain-containing protein</fullName>
    </recommendedName>
</protein>
<dbReference type="STRING" id="1658174.A0A1J9QWP0"/>
<dbReference type="Gene3D" id="3.40.50.150">
    <property type="entry name" value="Vaccinia Virus protein VP39"/>
    <property type="match status" value="1"/>
</dbReference>
<evidence type="ECO:0000259" key="1">
    <source>
        <dbReference type="Pfam" id="PF13649"/>
    </source>
</evidence>
<feature type="domain" description="Methyltransferase" evidence="1">
    <location>
        <begin position="46"/>
        <end position="99"/>
    </location>
</feature>
<dbReference type="CDD" id="cd02440">
    <property type="entry name" value="AdoMet_MTases"/>
    <property type="match status" value="1"/>
</dbReference>
<dbReference type="AlphaFoldDB" id="A0A1J9QWP0"/>
<dbReference type="SUPFAM" id="SSF53335">
    <property type="entry name" value="S-adenosyl-L-methionine-dependent methyltransferases"/>
    <property type="match status" value="1"/>
</dbReference>
<dbReference type="EMBL" id="LGTZ01001968">
    <property type="protein sequence ID" value="OJD20268.1"/>
    <property type="molecule type" value="Genomic_DNA"/>
</dbReference>
<dbReference type="GO" id="GO:0010420">
    <property type="term" value="F:polyprenyldihydroxybenzoate methyltransferase activity"/>
    <property type="evidence" value="ECO:0007669"/>
    <property type="project" value="TreeGrafter"/>
</dbReference>
<dbReference type="InterPro" id="IPR029063">
    <property type="entry name" value="SAM-dependent_MTases_sf"/>
</dbReference>
<comment type="caution">
    <text evidence="2">The sequence shown here is derived from an EMBL/GenBank/DDBJ whole genome shotgun (WGS) entry which is preliminary data.</text>
</comment>
<dbReference type="VEuPathDB" id="FungiDB:ACJ73_08401"/>
<dbReference type="OrthoDB" id="66144at2759"/>
<organism evidence="2 3">
    <name type="scientific">Blastomyces percursus</name>
    <dbReference type="NCBI Taxonomy" id="1658174"/>
    <lineage>
        <taxon>Eukaryota</taxon>
        <taxon>Fungi</taxon>
        <taxon>Dikarya</taxon>
        <taxon>Ascomycota</taxon>
        <taxon>Pezizomycotina</taxon>
        <taxon>Eurotiomycetes</taxon>
        <taxon>Eurotiomycetidae</taxon>
        <taxon>Onygenales</taxon>
        <taxon>Ajellomycetaceae</taxon>
        <taxon>Blastomyces</taxon>
    </lineage>
</organism>